<feature type="domain" description="J" evidence="1">
    <location>
        <begin position="384"/>
        <end position="448"/>
    </location>
</feature>
<dbReference type="Pfam" id="PF00226">
    <property type="entry name" value="DnaJ"/>
    <property type="match status" value="1"/>
</dbReference>
<accession>A0A2H6K8D9</accession>
<dbReference type="OrthoDB" id="10250354at2759"/>
<dbReference type="SUPFAM" id="SSF46565">
    <property type="entry name" value="Chaperone J-domain"/>
    <property type="match status" value="1"/>
</dbReference>
<evidence type="ECO:0000259" key="1">
    <source>
        <dbReference type="PROSITE" id="PS50076"/>
    </source>
</evidence>
<proteinExistence type="predicted"/>
<dbReference type="VEuPathDB" id="PiroplasmaDB:BOVATA_007650"/>
<gene>
    <name evidence="2" type="ORF">BOVATA_007650</name>
</gene>
<dbReference type="InterPro" id="IPR026894">
    <property type="entry name" value="DnaJ_X"/>
</dbReference>
<dbReference type="CDD" id="cd06257">
    <property type="entry name" value="DnaJ"/>
    <property type="match status" value="1"/>
</dbReference>
<dbReference type="InterPro" id="IPR036869">
    <property type="entry name" value="J_dom_sf"/>
</dbReference>
<dbReference type="GeneID" id="39873042"/>
<dbReference type="PROSITE" id="PS50076">
    <property type="entry name" value="DNAJ_2"/>
    <property type="match status" value="1"/>
</dbReference>
<reference evidence="2 3" key="1">
    <citation type="journal article" date="2017" name="BMC Genomics">
        <title>Whole-genome assembly of Babesia ovata and comparative genomics between closely related pathogens.</title>
        <authorList>
            <person name="Yamagishi J."/>
            <person name="Asada M."/>
            <person name="Hakimi H."/>
            <person name="Tanaka T.Q."/>
            <person name="Sugimoto C."/>
            <person name="Kawazu S."/>
        </authorList>
    </citation>
    <scope>NUCLEOTIDE SEQUENCE [LARGE SCALE GENOMIC DNA]</scope>
    <source>
        <strain evidence="2 3">Miyake</strain>
    </source>
</reference>
<protein>
    <submittedName>
        <fullName evidence="2">DnaJ domain containing protein, putative</fullName>
    </submittedName>
</protein>
<dbReference type="RefSeq" id="XP_028865515.1">
    <property type="nucleotide sequence ID" value="XM_029009682.1"/>
</dbReference>
<dbReference type="EMBL" id="BDSA01000001">
    <property type="protein sequence ID" value="GBE59272.1"/>
    <property type="molecule type" value="Genomic_DNA"/>
</dbReference>
<organism evidence="2 3">
    <name type="scientific">Babesia ovata</name>
    <dbReference type="NCBI Taxonomy" id="189622"/>
    <lineage>
        <taxon>Eukaryota</taxon>
        <taxon>Sar</taxon>
        <taxon>Alveolata</taxon>
        <taxon>Apicomplexa</taxon>
        <taxon>Aconoidasida</taxon>
        <taxon>Piroplasmida</taxon>
        <taxon>Babesiidae</taxon>
        <taxon>Babesia</taxon>
    </lineage>
</organism>
<sequence length="739" mass="82670">MDFNTFGDVKSRASTDFAHPLIDLSFDSPRFEPLVVTSDSLDVRPKPVTRSRFAPAGDIGDAAASASYNRHDDYIDREASMRASTQARPYARGPEIYDCHTDSDGSVEEQVMKELTSVIGNSYYSSVPFASSDTKPSDPFVTNYAMVKTPSKGVETPFQKAAISSGTPAFFSDGEPNGAAMRQALFHLEKAEGNHNIRDSGKRTEDRAQQLRSPIVMKTRRAEDNTLSNDPIISGLFSLRKPRDAGAGIVSGLKSVTKGVALGAASLVVCPVVGGHQNGFGGFVKGIGAGMLGAVTLPVTGIGIAGYQIGRGIYNTPNAICQRVNGKKWNKQHCEWRENWYSLEEEVKEVMNAIERQREVVQQQAEMDVTQRYNNRNVVVVDTEFYDVLGVPPTATQAEIKRQYYKLAKQIHPDKARNPEATEKFMKLGEAYQVLGDEQRRQLYDSHGKQACNEMPILDSSLFFMMLFGSEDFEPYVGKMRMALYMELELGNRGCTPTIKDFEVAQWDREVRLALNLRDNVRSYVCGNLETWYGEVLEKARSLCTNSFSVELVDTIGWTYNNVANRYIGKWDTFMGIGGKVAKMQEQSKAFGKSIKAFTSMVKTAVAERSASRSARTGETENLLNEDHMREVCENSLPTIMDAMLNICLMDVQSTVKKACKRILRDMVVDKQWRRKRAEGLGLMGRAFMLAARDARQRLATERKPLNMYDMFAQAAEKMQQKKERSPHAAMYRTDDGFF</sequence>
<name>A0A2H6K8D9_9APIC</name>
<dbReference type="Proteomes" id="UP000236319">
    <property type="component" value="Unassembled WGS sequence"/>
</dbReference>
<comment type="caution">
    <text evidence="2">The sequence shown here is derived from an EMBL/GenBank/DDBJ whole genome shotgun (WGS) entry which is preliminary data.</text>
</comment>
<dbReference type="PRINTS" id="PR00625">
    <property type="entry name" value="JDOMAIN"/>
</dbReference>
<dbReference type="Gene3D" id="1.10.287.110">
    <property type="entry name" value="DnaJ domain"/>
    <property type="match status" value="1"/>
</dbReference>
<dbReference type="InterPro" id="IPR052423">
    <property type="entry name" value="EMIR"/>
</dbReference>
<dbReference type="SMART" id="SM00271">
    <property type="entry name" value="DnaJ"/>
    <property type="match status" value="1"/>
</dbReference>
<keyword evidence="3" id="KW-1185">Reference proteome</keyword>
<dbReference type="Pfam" id="PF14308">
    <property type="entry name" value="DnaJ-X"/>
    <property type="match status" value="1"/>
</dbReference>
<dbReference type="InterPro" id="IPR018253">
    <property type="entry name" value="DnaJ_domain_CS"/>
</dbReference>
<dbReference type="AlphaFoldDB" id="A0A2H6K8D9"/>
<dbReference type="InterPro" id="IPR001623">
    <property type="entry name" value="DnaJ_domain"/>
</dbReference>
<dbReference type="PANTHER" id="PTHR44094:SF8">
    <property type="entry name" value="DNAJ HEAT SHOCK N-TERMINAL DOMAIN-CONTAINING PROTEIN-RELATED"/>
    <property type="match status" value="1"/>
</dbReference>
<dbReference type="PANTHER" id="PTHR44094">
    <property type="entry name" value="DNAJ HEAT SHOCK N-TERMINAL DOMAIN-CONTAINING PROTEIN"/>
    <property type="match status" value="1"/>
</dbReference>
<evidence type="ECO:0000313" key="2">
    <source>
        <dbReference type="EMBL" id="GBE59272.1"/>
    </source>
</evidence>
<evidence type="ECO:0000313" key="3">
    <source>
        <dbReference type="Proteomes" id="UP000236319"/>
    </source>
</evidence>
<dbReference type="PROSITE" id="PS00636">
    <property type="entry name" value="DNAJ_1"/>
    <property type="match status" value="1"/>
</dbReference>